<dbReference type="InterPro" id="IPR036250">
    <property type="entry name" value="AcylCo_DH-like_C"/>
</dbReference>
<dbReference type="Gene3D" id="2.40.110.10">
    <property type="entry name" value="Butyryl-CoA Dehydrogenase, subunit A, domain 2"/>
    <property type="match status" value="1"/>
</dbReference>
<sequence>MDFNDTPQEAAFRAETRAFLDANAQLRRDDQPESRTRYSEEADALARAKAWQAKKADSGFAGITWDKRWGGRGGTPIEQVIYNQEESRYMLPRGFFEIGLGMCIPTMMKYARPEQLERYVRPALRGEEIWCQLFSEPSAGSDVAGLRTRAERDGDDWVINGQKIWTSGAHFCDYGIVITRTDPNVPKHAGLTMFFIDMKSPGIEVRRIKQIAGSSNFNEVFFTDVRVPDAQRLGAVGEGWKVSLTTLMNERLAVGDAPGPDVQDILRLARMLRLEGAPALQDAAVRERLADWYVKAQGLKFTKFRTMTALSRGQTPGPEASITKVVSATKLQEIASFGMDMQGMAGVVTDPALAPLQAWFQEALLYAPGLRIAGGTDEILRNIIAERVLGLPPDIRVDKSASFAELQRARQA</sequence>
<dbReference type="GO" id="GO:0005886">
    <property type="term" value="C:plasma membrane"/>
    <property type="evidence" value="ECO:0007669"/>
    <property type="project" value="TreeGrafter"/>
</dbReference>
<evidence type="ECO:0000313" key="9">
    <source>
        <dbReference type="EMBL" id="MBB5272096.1"/>
    </source>
</evidence>
<gene>
    <name evidence="9" type="ORF">HNQ70_002110</name>
</gene>
<dbReference type="InterPro" id="IPR009100">
    <property type="entry name" value="AcylCoA_DH/oxidase_NM_dom_sf"/>
</dbReference>
<dbReference type="RefSeq" id="WP_183967161.1">
    <property type="nucleotide sequence ID" value="NZ_BAABEW010000002.1"/>
</dbReference>
<organism evidence="9 10">
    <name type="scientific">Quisquiliibacterium transsilvanicum</name>
    <dbReference type="NCBI Taxonomy" id="1549638"/>
    <lineage>
        <taxon>Bacteria</taxon>
        <taxon>Pseudomonadati</taxon>
        <taxon>Pseudomonadota</taxon>
        <taxon>Betaproteobacteria</taxon>
        <taxon>Burkholderiales</taxon>
        <taxon>Burkholderiaceae</taxon>
        <taxon>Quisquiliibacterium</taxon>
    </lineage>
</organism>
<dbReference type="GO" id="GO:0050660">
    <property type="term" value="F:flavin adenine dinucleotide binding"/>
    <property type="evidence" value="ECO:0007669"/>
    <property type="project" value="InterPro"/>
</dbReference>
<dbReference type="PANTHER" id="PTHR43292">
    <property type="entry name" value="ACYL-COA DEHYDROGENASE"/>
    <property type="match status" value="1"/>
</dbReference>
<evidence type="ECO:0000256" key="4">
    <source>
        <dbReference type="ARBA" id="ARBA00022827"/>
    </source>
</evidence>
<name>A0A7W8M8K9_9BURK</name>
<dbReference type="SUPFAM" id="SSF47203">
    <property type="entry name" value="Acyl-CoA dehydrogenase C-terminal domain-like"/>
    <property type="match status" value="1"/>
</dbReference>
<dbReference type="GO" id="GO:0016627">
    <property type="term" value="F:oxidoreductase activity, acting on the CH-CH group of donors"/>
    <property type="evidence" value="ECO:0007669"/>
    <property type="project" value="InterPro"/>
</dbReference>
<dbReference type="SUPFAM" id="SSF56645">
    <property type="entry name" value="Acyl-CoA dehydrogenase NM domain-like"/>
    <property type="match status" value="1"/>
</dbReference>
<dbReference type="EMBL" id="JACHGB010000004">
    <property type="protein sequence ID" value="MBB5272096.1"/>
    <property type="molecule type" value="Genomic_DNA"/>
</dbReference>
<dbReference type="Proteomes" id="UP000532440">
    <property type="component" value="Unassembled WGS sequence"/>
</dbReference>
<comment type="cofactor">
    <cofactor evidence="1">
        <name>FAD</name>
        <dbReference type="ChEBI" id="CHEBI:57692"/>
    </cofactor>
</comment>
<feature type="domain" description="Acyl-CoA oxidase/dehydrogenase middle" evidence="7">
    <location>
        <begin position="131"/>
        <end position="225"/>
    </location>
</feature>
<evidence type="ECO:0000259" key="8">
    <source>
        <dbReference type="Pfam" id="PF02771"/>
    </source>
</evidence>
<reference evidence="9 10" key="1">
    <citation type="submission" date="2020-08" db="EMBL/GenBank/DDBJ databases">
        <title>Genomic Encyclopedia of Type Strains, Phase IV (KMG-IV): sequencing the most valuable type-strain genomes for metagenomic binning, comparative biology and taxonomic classification.</title>
        <authorList>
            <person name="Goeker M."/>
        </authorList>
    </citation>
    <scope>NUCLEOTIDE SEQUENCE [LARGE SCALE GENOMIC DNA]</scope>
    <source>
        <strain evidence="9 10">DSM 29781</strain>
    </source>
</reference>
<dbReference type="InterPro" id="IPR046373">
    <property type="entry name" value="Acyl-CoA_Oxase/DH_mid-dom_sf"/>
</dbReference>
<feature type="domain" description="Acyl-CoA dehydrogenase/oxidase N-terminal" evidence="8">
    <location>
        <begin position="6"/>
        <end position="127"/>
    </location>
</feature>
<dbReference type="AlphaFoldDB" id="A0A7W8M8K9"/>
<accession>A0A7W8M8K9</accession>
<dbReference type="Gene3D" id="1.20.140.10">
    <property type="entry name" value="Butyryl-CoA Dehydrogenase, subunit A, domain 3"/>
    <property type="match status" value="1"/>
</dbReference>
<dbReference type="Gene3D" id="1.10.540.10">
    <property type="entry name" value="Acyl-CoA dehydrogenase/oxidase, N-terminal domain"/>
    <property type="match status" value="1"/>
</dbReference>
<dbReference type="Pfam" id="PF00441">
    <property type="entry name" value="Acyl-CoA_dh_1"/>
    <property type="match status" value="1"/>
</dbReference>
<dbReference type="FunFam" id="2.40.110.10:FF:000011">
    <property type="entry name" value="Acyl-CoA dehydrogenase FadE34"/>
    <property type="match status" value="1"/>
</dbReference>
<keyword evidence="3" id="KW-0285">Flavoprotein</keyword>
<comment type="caution">
    <text evidence="9">The sequence shown here is derived from an EMBL/GenBank/DDBJ whole genome shotgun (WGS) entry which is preliminary data.</text>
</comment>
<keyword evidence="5" id="KW-0560">Oxidoreductase</keyword>
<dbReference type="InterPro" id="IPR037069">
    <property type="entry name" value="AcylCoA_DH/ox_N_sf"/>
</dbReference>
<dbReference type="InterPro" id="IPR006091">
    <property type="entry name" value="Acyl-CoA_Oxase/DH_mid-dom"/>
</dbReference>
<evidence type="ECO:0000259" key="6">
    <source>
        <dbReference type="Pfam" id="PF00441"/>
    </source>
</evidence>
<keyword evidence="10" id="KW-1185">Reference proteome</keyword>
<dbReference type="InterPro" id="IPR052161">
    <property type="entry name" value="Mycobact_Acyl-CoA_DH"/>
</dbReference>
<dbReference type="PANTHER" id="PTHR43292:SF4">
    <property type="entry name" value="ACYL-COA DEHYDROGENASE FADE34"/>
    <property type="match status" value="1"/>
</dbReference>
<proteinExistence type="inferred from homology"/>
<evidence type="ECO:0000256" key="5">
    <source>
        <dbReference type="ARBA" id="ARBA00023002"/>
    </source>
</evidence>
<dbReference type="Pfam" id="PF02771">
    <property type="entry name" value="Acyl-CoA_dh_N"/>
    <property type="match status" value="1"/>
</dbReference>
<evidence type="ECO:0000256" key="1">
    <source>
        <dbReference type="ARBA" id="ARBA00001974"/>
    </source>
</evidence>
<evidence type="ECO:0000259" key="7">
    <source>
        <dbReference type="Pfam" id="PF02770"/>
    </source>
</evidence>
<keyword evidence="4" id="KW-0274">FAD</keyword>
<evidence type="ECO:0000256" key="3">
    <source>
        <dbReference type="ARBA" id="ARBA00022630"/>
    </source>
</evidence>
<comment type="similarity">
    <text evidence="2">Belongs to the acyl-CoA dehydrogenase family.</text>
</comment>
<evidence type="ECO:0000256" key="2">
    <source>
        <dbReference type="ARBA" id="ARBA00009347"/>
    </source>
</evidence>
<feature type="domain" description="Acyl-CoA dehydrogenase/oxidase C-terminal" evidence="6">
    <location>
        <begin position="237"/>
        <end position="389"/>
    </location>
</feature>
<dbReference type="InterPro" id="IPR013786">
    <property type="entry name" value="AcylCoA_DH/ox_N"/>
</dbReference>
<dbReference type="Pfam" id="PF02770">
    <property type="entry name" value="Acyl-CoA_dh_M"/>
    <property type="match status" value="1"/>
</dbReference>
<dbReference type="InterPro" id="IPR009075">
    <property type="entry name" value="AcylCo_DH/oxidase_C"/>
</dbReference>
<evidence type="ECO:0000313" key="10">
    <source>
        <dbReference type="Proteomes" id="UP000532440"/>
    </source>
</evidence>
<protein>
    <submittedName>
        <fullName evidence="9">Alkylation response protein AidB-like acyl-CoA dehydrogenase</fullName>
    </submittedName>
</protein>